<feature type="transmembrane region" description="Helical" evidence="1">
    <location>
        <begin position="203"/>
        <end position="226"/>
    </location>
</feature>
<feature type="transmembrane region" description="Helical" evidence="1">
    <location>
        <begin position="113"/>
        <end position="133"/>
    </location>
</feature>
<organism evidence="2 3">
    <name type="scientific">Dioscorea zingiberensis</name>
    <dbReference type="NCBI Taxonomy" id="325984"/>
    <lineage>
        <taxon>Eukaryota</taxon>
        <taxon>Viridiplantae</taxon>
        <taxon>Streptophyta</taxon>
        <taxon>Embryophyta</taxon>
        <taxon>Tracheophyta</taxon>
        <taxon>Spermatophyta</taxon>
        <taxon>Magnoliopsida</taxon>
        <taxon>Liliopsida</taxon>
        <taxon>Dioscoreales</taxon>
        <taxon>Dioscoreaceae</taxon>
        <taxon>Dioscorea</taxon>
    </lineage>
</organism>
<dbReference type="PANTHER" id="PTHR34116:SF2">
    <property type="entry name" value="THH1_TOM1_TOM3 DOMAIN-CONTAINING PROTEIN"/>
    <property type="match status" value="1"/>
</dbReference>
<name>A0A9D5CGP0_9LILI</name>
<proteinExistence type="predicted"/>
<evidence type="ECO:0000313" key="2">
    <source>
        <dbReference type="EMBL" id="KAJ0972941.1"/>
    </source>
</evidence>
<sequence>MAKRARKATEDSLALVPLERSSHQVLVKTITITSFLEGTTEEGQRKGETMEIEEPLDPGEGMELEENQCLRTEIIGFAEPCMFLMLAFLLHASLQKRESGTLSPRWNRKTVSYVLLCSLPVFIMQLIIILFGPKFVDQKSDLKTFVAKFVISSSMIQQVSVCTYPLGSTMILGLFYTILVFYISCVGAKVVSLVINKGLRRRVYLLIVSVLFLLPTRVLLLASSVLPPKGHLFFEALVFVSFFSMLLCVMIGISILVYFPIADSLALGDLGHIAMEDMPYDDYFRDGVSLVTQQSHQVTWRNPDSLAKHVSISFHPVLKNEHLASGSEAFNLAPSK</sequence>
<feature type="transmembrane region" description="Helical" evidence="1">
    <location>
        <begin position="232"/>
        <end position="259"/>
    </location>
</feature>
<reference evidence="2" key="1">
    <citation type="submission" date="2021-03" db="EMBL/GenBank/DDBJ databases">
        <authorList>
            <person name="Li Z."/>
            <person name="Yang C."/>
        </authorList>
    </citation>
    <scope>NUCLEOTIDE SEQUENCE</scope>
    <source>
        <strain evidence="2">Dzin_1.0</strain>
        <tissue evidence="2">Leaf</tissue>
    </source>
</reference>
<dbReference type="Proteomes" id="UP001085076">
    <property type="component" value="Miscellaneous, Linkage group lg05"/>
</dbReference>
<dbReference type="AlphaFoldDB" id="A0A9D5CGP0"/>
<evidence type="ECO:0000313" key="3">
    <source>
        <dbReference type="Proteomes" id="UP001085076"/>
    </source>
</evidence>
<keyword evidence="1" id="KW-0472">Membrane</keyword>
<dbReference type="PANTHER" id="PTHR34116">
    <property type="entry name" value="PLASMINOGEN ACTIVATOR INHIBITOR"/>
    <property type="match status" value="1"/>
</dbReference>
<dbReference type="OrthoDB" id="1869454at2759"/>
<keyword evidence="1" id="KW-0812">Transmembrane</keyword>
<evidence type="ECO:0000256" key="1">
    <source>
        <dbReference type="SAM" id="Phobius"/>
    </source>
</evidence>
<accession>A0A9D5CGP0</accession>
<gene>
    <name evidence="2" type="ORF">J5N97_020900</name>
</gene>
<feature type="transmembrane region" description="Helical" evidence="1">
    <location>
        <begin position="173"/>
        <end position="191"/>
    </location>
</feature>
<keyword evidence="1" id="KW-1133">Transmembrane helix</keyword>
<reference evidence="2" key="2">
    <citation type="journal article" date="2022" name="Hortic Res">
        <title>The genome of Dioscorea zingiberensis sheds light on the biosynthesis, origin and evolution of the medicinally important diosgenin saponins.</title>
        <authorList>
            <person name="Li Y."/>
            <person name="Tan C."/>
            <person name="Li Z."/>
            <person name="Guo J."/>
            <person name="Li S."/>
            <person name="Chen X."/>
            <person name="Wang C."/>
            <person name="Dai X."/>
            <person name="Yang H."/>
            <person name="Song W."/>
            <person name="Hou L."/>
            <person name="Xu J."/>
            <person name="Tong Z."/>
            <person name="Xu A."/>
            <person name="Yuan X."/>
            <person name="Wang W."/>
            <person name="Yang Q."/>
            <person name="Chen L."/>
            <person name="Sun Z."/>
            <person name="Wang K."/>
            <person name="Pan B."/>
            <person name="Chen J."/>
            <person name="Bao Y."/>
            <person name="Liu F."/>
            <person name="Qi X."/>
            <person name="Gang D.R."/>
            <person name="Wen J."/>
            <person name="Li J."/>
        </authorList>
    </citation>
    <scope>NUCLEOTIDE SEQUENCE</scope>
    <source>
        <strain evidence="2">Dzin_1.0</strain>
    </source>
</reference>
<protein>
    <submittedName>
        <fullName evidence="2">Uncharacterized protein</fullName>
    </submittedName>
</protein>
<comment type="caution">
    <text evidence="2">The sequence shown here is derived from an EMBL/GenBank/DDBJ whole genome shotgun (WGS) entry which is preliminary data.</text>
</comment>
<keyword evidence="3" id="KW-1185">Reference proteome</keyword>
<dbReference type="EMBL" id="JAGGNH010000005">
    <property type="protein sequence ID" value="KAJ0972941.1"/>
    <property type="molecule type" value="Genomic_DNA"/>
</dbReference>